<dbReference type="NCBIfam" id="TIGR01644">
    <property type="entry name" value="phage_P2_V"/>
    <property type="match status" value="1"/>
</dbReference>
<feature type="domain" description="Gp5/Type VI secretion system Vgr protein OB-fold" evidence="1">
    <location>
        <begin position="17"/>
        <end position="83"/>
    </location>
</feature>
<organism evidence="3 4">
    <name type="scientific">Marinobacter nauticus</name>
    <name type="common">Marinobacter hydrocarbonoclasticus</name>
    <name type="synonym">Marinobacter aquaeolei</name>
    <dbReference type="NCBI Taxonomy" id="2743"/>
    <lineage>
        <taxon>Bacteria</taxon>
        <taxon>Pseudomonadati</taxon>
        <taxon>Pseudomonadota</taxon>
        <taxon>Gammaproteobacteria</taxon>
        <taxon>Pseudomonadales</taxon>
        <taxon>Marinobacteraceae</taxon>
        <taxon>Marinobacter</taxon>
    </lineage>
</organism>
<evidence type="ECO:0000259" key="1">
    <source>
        <dbReference type="Pfam" id="PF04717"/>
    </source>
</evidence>
<evidence type="ECO:0000313" key="5">
    <source>
        <dbReference type="Proteomes" id="UP000253065"/>
    </source>
</evidence>
<dbReference type="EMBL" id="QPJB01000001">
    <property type="protein sequence ID" value="RCW37847.1"/>
    <property type="molecule type" value="Genomic_DNA"/>
</dbReference>
<proteinExistence type="predicted"/>
<name>A0A368V9F6_MARNT</name>
<evidence type="ECO:0000313" key="4">
    <source>
        <dbReference type="Proteomes" id="UP000252795"/>
    </source>
</evidence>
<accession>A0A368V9F6</accession>
<sequence length="186" mass="19517">MNTLAEAFRLINNIVRIGQVAEVDASRARARVQAGDNLTGWQPWVSARTGTSLEWDPPTVGEQVVLLSPSGDLAQAIIVTGLYKQNAPSDSADEHKRVYPDGASITYDHVKKELVASFPGKVNINITGDATVNVGGNATTAVAGTCKVNALKIHHNNGNPVVTTGHICHFTGLPHGDGSSTVTAGK</sequence>
<keyword evidence="5" id="KW-1185">Reference proteome</keyword>
<evidence type="ECO:0000313" key="3">
    <source>
        <dbReference type="EMBL" id="RCW37847.1"/>
    </source>
</evidence>
<dbReference type="Proteomes" id="UP000253065">
    <property type="component" value="Unassembled WGS sequence"/>
</dbReference>
<reference evidence="3 4" key="1">
    <citation type="submission" date="2018-07" db="EMBL/GenBank/DDBJ databases">
        <title>Freshwater and sediment microbial communities from various areas in North America, analyzing microbe dynamics in response to fracking.</title>
        <authorList>
            <person name="Lamendella R."/>
        </authorList>
    </citation>
    <scope>NUCLEOTIDE SEQUENCE [LARGE SCALE GENOMIC DNA]</scope>
    <source>
        <strain evidence="3 4">114E</strain>
        <strain evidence="2 5">114E_o</strain>
    </source>
</reference>
<dbReference type="RefSeq" id="WP_113878914.1">
    <property type="nucleotide sequence ID" value="NZ_QNSA01000001.1"/>
</dbReference>
<dbReference type="Gene3D" id="6.20.150.10">
    <property type="match status" value="1"/>
</dbReference>
<evidence type="ECO:0000313" key="2">
    <source>
        <dbReference type="EMBL" id="RBP77001.1"/>
    </source>
</evidence>
<dbReference type="InterPro" id="IPR013046">
    <property type="entry name" value="GpV/Gp45"/>
</dbReference>
<dbReference type="Pfam" id="PF04717">
    <property type="entry name" value="Phage_base_V"/>
    <property type="match status" value="1"/>
</dbReference>
<gene>
    <name evidence="3" type="ORF">DET51_101184</name>
    <name evidence="2" type="ORF">DET64_101185</name>
</gene>
<dbReference type="Proteomes" id="UP000252795">
    <property type="component" value="Unassembled WGS sequence"/>
</dbReference>
<dbReference type="InterPro" id="IPR037026">
    <property type="entry name" value="Vgr_OB-fold_dom_sf"/>
</dbReference>
<dbReference type="InterPro" id="IPR006531">
    <property type="entry name" value="Gp5/Vgr_OB"/>
</dbReference>
<comment type="caution">
    <text evidence="3">The sequence shown here is derived from an EMBL/GenBank/DDBJ whole genome shotgun (WGS) entry which is preliminary data.</text>
</comment>
<protein>
    <submittedName>
        <fullName evidence="3">Phage baseplate assembly protein V</fullName>
    </submittedName>
</protein>
<dbReference type="EMBL" id="QNSA01000001">
    <property type="protein sequence ID" value="RBP77001.1"/>
    <property type="molecule type" value="Genomic_DNA"/>
</dbReference>
<dbReference type="AlphaFoldDB" id="A0A368V9F6"/>
<dbReference type="Gene3D" id="2.40.50.230">
    <property type="entry name" value="Gp5 N-terminal domain"/>
    <property type="match status" value="1"/>
</dbReference>